<evidence type="ECO:0000313" key="1">
    <source>
        <dbReference type="EMBL" id="EKN41539.1"/>
    </source>
</evidence>
<name>M1ZWD6_CLOBO</name>
<organism evidence="1 2">
    <name type="scientific">Clostridium botulinum CFSAN001627</name>
    <dbReference type="NCBI Taxonomy" id="1232189"/>
    <lineage>
        <taxon>Bacteria</taxon>
        <taxon>Bacillati</taxon>
        <taxon>Bacillota</taxon>
        <taxon>Clostridia</taxon>
        <taxon>Eubacteriales</taxon>
        <taxon>Clostridiaceae</taxon>
        <taxon>Clostridium</taxon>
    </lineage>
</organism>
<evidence type="ECO:0008006" key="3">
    <source>
        <dbReference type="Google" id="ProtNLM"/>
    </source>
</evidence>
<dbReference type="Proteomes" id="UP000011944">
    <property type="component" value="Unassembled WGS sequence"/>
</dbReference>
<gene>
    <name evidence="1" type="ORF">CFSAN001627_12658</name>
</gene>
<comment type="caution">
    <text evidence="1">The sequence shown here is derived from an EMBL/GenBank/DDBJ whole genome shotgun (WGS) entry which is preliminary data.</text>
</comment>
<evidence type="ECO:0000313" key="2">
    <source>
        <dbReference type="Proteomes" id="UP000011944"/>
    </source>
</evidence>
<dbReference type="NCBIfam" id="TIGR04065">
    <property type="entry name" value="ocin_CLI_3235"/>
    <property type="match status" value="1"/>
</dbReference>
<dbReference type="PATRIC" id="fig|1232189.3.peg.2013"/>
<dbReference type="AlphaFoldDB" id="M1ZWD6"/>
<reference evidence="1 2" key="1">
    <citation type="submission" date="2012-10" db="EMBL/GenBank/DDBJ databases">
        <authorList>
            <person name="Strain E.A."/>
            <person name="Brown E."/>
            <person name="Allard M.W."/>
            <person name="Gonzalez-Escalona N."/>
            <person name="Timme R."/>
        </authorList>
    </citation>
    <scope>NUCLEOTIDE SEQUENCE [LARGE SCALE GENOMIC DNA]</scope>
    <source>
        <strain evidence="1 2">CFSAN001627</strain>
    </source>
</reference>
<accession>M1ZWD6</accession>
<sequence length="60" mass="6878">MKKLTKKLNFKSDTVEAYCECHANCSCYQVCGAARNFKANNLNDSNWDGRTMSAEMRSYE</sequence>
<dbReference type="EMBL" id="AMXI01000730">
    <property type="protein sequence ID" value="EKN41539.1"/>
    <property type="molecule type" value="Genomic_DNA"/>
</dbReference>
<proteinExistence type="predicted"/>
<dbReference type="InterPro" id="IPR023968">
    <property type="entry name" value="Bacteriocin_CLI3235"/>
</dbReference>
<reference evidence="1 2" key="2">
    <citation type="submission" date="2013-03" db="EMBL/GenBank/DDBJ databases">
        <title>Diversity in Clostridium botulinum.</title>
        <authorList>
            <person name="Timme R.E."/>
            <person name="Allard M."/>
            <person name="Luo Y."/>
            <person name="Strain E."/>
            <person name="Gonzalez-Escalona N."/>
            <person name="Brown E."/>
        </authorList>
    </citation>
    <scope>NUCLEOTIDE SEQUENCE [LARGE SCALE GENOMIC DNA]</scope>
    <source>
        <strain evidence="1 2">CFSAN001627</strain>
    </source>
</reference>
<protein>
    <recommendedName>
        <fullName evidence="3">Bacteriocin</fullName>
    </recommendedName>
</protein>